<dbReference type="AlphaFoldDB" id="A0A1A9UR42"/>
<evidence type="ECO:0000313" key="2">
    <source>
        <dbReference type="Proteomes" id="UP000078200"/>
    </source>
</evidence>
<reference evidence="1" key="1">
    <citation type="submission" date="2020-05" db="UniProtKB">
        <authorList>
            <consortium name="EnsemblMetazoa"/>
        </authorList>
    </citation>
    <scope>IDENTIFICATION</scope>
    <source>
        <strain evidence="1">TTRI</strain>
    </source>
</reference>
<evidence type="ECO:0000313" key="1">
    <source>
        <dbReference type="EnsemblMetazoa" id="GAUT012693-PA"/>
    </source>
</evidence>
<protein>
    <submittedName>
        <fullName evidence="1">Uncharacterized protein</fullName>
    </submittedName>
</protein>
<sequence>MQMICSLEIYRKPGAWLNCLEELRSPVLVREQHHPASCLLGVQPYATGLRAVVLVSDVDEFAGGADTTESTTITIEVFNASLKSTNFYLFLLRHYIVVIAKINKFVTNIKSTYKKLLLEMLVNIEVKYDLMPVIIKK</sequence>
<accession>A0A1A9UR42</accession>
<name>A0A1A9UR42_GLOAU</name>
<keyword evidence="2" id="KW-1185">Reference proteome</keyword>
<dbReference type="VEuPathDB" id="VectorBase:GAUT012693"/>
<dbReference type="EnsemblMetazoa" id="GAUT012693-RA">
    <property type="protein sequence ID" value="GAUT012693-PA"/>
    <property type="gene ID" value="GAUT012693"/>
</dbReference>
<proteinExistence type="predicted"/>
<dbReference type="Proteomes" id="UP000078200">
    <property type="component" value="Unassembled WGS sequence"/>
</dbReference>
<organism evidence="1 2">
    <name type="scientific">Glossina austeni</name>
    <name type="common">Savannah tsetse fly</name>
    <dbReference type="NCBI Taxonomy" id="7395"/>
    <lineage>
        <taxon>Eukaryota</taxon>
        <taxon>Metazoa</taxon>
        <taxon>Ecdysozoa</taxon>
        <taxon>Arthropoda</taxon>
        <taxon>Hexapoda</taxon>
        <taxon>Insecta</taxon>
        <taxon>Pterygota</taxon>
        <taxon>Neoptera</taxon>
        <taxon>Endopterygota</taxon>
        <taxon>Diptera</taxon>
        <taxon>Brachycera</taxon>
        <taxon>Muscomorpha</taxon>
        <taxon>Hippoboscoidea</taxon>
        <taxon>Glossinidae</taxon>
        <taxon>Glossina</taxon>
    </lineage>
</organism>